<keyword evidence="3" id="KW-1185">Reference proteome</keyword>
<sequence length="138" mass="16565">MLQFILLNICAPFIFVLLANIFYSWSKIYFDRHATNIYKILKIIDNGYKNKQPINFDLKSLNITEHELGLYLHNLIEANYIEGIIVSKALNQTYFEKYRFYQYARLTLDGMLFYESNTTIKRFCKNLKETVEFMKLFN</sequence>
<keyword evidence="1" id="KW-0812">Transmembrane</keyword>
<dbReference type="STRING" id="187101.VC03_02725"/>
<proteinExistence type="predicted"/>
<accession>A0A0E3UUN9</accession>
<dbReference type="RefSeq" id="WP_046328559.1">
    <property type="nucleotide sequence ID" value="NZ_CP011280.1"/>
</dbReference>
<reference evidence="2 3" key="1">
    <citation type="journal article" date="2012" name="BMC Genomics">
        <title>Genomic sequence analysis and characterization of Sneathia amnii sp. nov.</title>
        <authorList>
            <consortium name="Vaginal Microbiome Consortium (additional members)"/>
            <person name="Harwich M.D.Jr."/>
            <person name="Serrano M.G."/>
            <person name="Fettweis J.M."/>
            <person name="Alves J.M."/>
            <person name="Reimers M.A."/>
            <person name="Buck G.A."/>
            <person name="Jefferson K.K."/>
        </authorList>
    </citation>
    <scope>NUCLEOTIDE SEQUENCE [LARGE SCALE GENOMIC DNA]</scope>
    <source>
        <strain evidence="2 3">SN35</strain>
    </source>
</reference>
<dbReference type="PATRIC" id="fig|1069640.6.peg.528"/>
<dbReference type="OrthoDB" id="1867478at2"/>
<dbReference type="Proteomes" id="UP000033103">
    <property type="component" value="Chromosome"/>
</dbReference>
<keyword evidence="1" id="KW-0472">Membrane</keyword>
<dbReference type="InterPro" id="IPR036390">
    <property type="entry name" value="WH_DNA-bd_sf"/>
</dbReference>
<dbReference type="AlphaFoldDB" id="A0A0E3UUN9"/>
<feature type="transmembrane region" description="Helical" evidence="1">
    <location>
        <begin position="6"/>
        <end position="25"/>
    </location>
</feature>
<name>A0A0E3UUN9_9FUSO</name>
<dbReference type="Gene3D" id="1.10.10.10">
    <property type="entry name" value="Winged helix-like DNA-binding domain superfamily/Winged helix DNA-binding domain"/>
    <property type="match status" value="1"/>
</dbReference>
<evidence type="ECO:0000313" key="3">
    <source>
        <dbReference type="Proteomes" id="UP000033103"/>
    </source>
</evidence>
<keyword evidence="1" id="KW-1133">Transmembrane helix</keyword>
<protein>
    <submittedName>
        <fullName evidence="2">Uncharacterized protein</fullName>
    </submittedName>
</protein>
<dbReference type="SUPFAM" id="SSF46785">
    <property type="entry name" value="Winged helix' DNA-binding domain"/>
    <property type="match status" value="1"/>
</dbReference>
<evidence type="ECO:0000256" key="1">
    <source>
        <dbReference type="SAM" id="Phobius"/>
    </source>
</evidence>
<dbReference type="EMBL" id="CP011280">
    <property type="protein sequence ID" value="AKC95453.1"/>
    <property type="molecule type" value="Genomic_DNA"/>
</dbReference>
<evidence type="ECO:0000313" key="2">
    <source>
        <dbReference type="EMBL" id="AKC95453.1"/>
    </source>
</evidence>
<dbReference type="HOGENOM" id="CLU_153916_0_0_0"/>
<dbReference type="InterPro" id="IPR018597">
    <property type="entry name" value="Phage_Tuc2009_YjcQ"/>
</dbReference>
<dbReference type="KEGG" id="sns:VC03_02725"/>
<organism evidence="2 3">
    <name type="scientific">Sneathia vaginalis</name>
    <dbReference type="NCBI Taxonomy" id="187101"/>
    <lineage>
        <taxon>Bacteria</taxon>
        <taxon>Fusobacteriati</taxon>
        <taxon>Fusobacteriota</taxon>
        <taxon>Fusobacteriia</taxon>
        <taxon>Fusobacteriales</taxon>
        <taxon>Leptotrichiaceae</taxon>
        <taxon>Sneathia</taxon>
    </lineage>
</organism>
<dbReference type="Pfam" id="PF09639">
    <property type="entry name" value="YjcQ"/>
    <property type="match status" value="1"/>
</dbReference>
<dbReference type="InterPro" id="IPR036388">
    <property type="entry name" value="WH-like_DNA-bd_sf"/>
</dbReference>
<gene>
    <name evidence="2" type="ORF">VC03_02725</name>
</gene>